<evidence type="ECO:0000256" key="2">
    <source>
        <dbReference type="ARBA" id="ARBA00022692"/>
    </source>
</evidence>
<evidence type="ECO:0000256" key="1">
    <source>
        <dbReference type="ARBA" id="ARBA00004141"/>
    </source>
</evidence>
<accession>A0A6A6IZJ5</accession>
<name>A0A6A6IZJ5_9PLEO</name>
<gene>
    <name evidence="6" type="ORF">BU26DRAFT_557497</name>
</gene>
<feature type="transmembrane region" description="Helical" evidence="5">
    <location>
        <begin position="206"/>
        <end position="225"/>
    </location>
</feature>
<dbReference type="Gene3D" id="1.10.357.140">
    <property type="entry name" value="UbiA prenyltransferase"/>
    <property type="match status" value="1"/>
</dbReference>
<reference evidence="6" key="1">
    <citation type="journal article" date="2020" name="Stud. Mycol.">
        <title>101 Dothideomycetes genomes: a test case for predicting lifestyles and emergence of pathogens.</title>
        <authorList>
            <person name="Haridas S."/>
            <person name="Albert R."/>
            <person name="Binder M."/>
            <person name="Bloem J."/>
            <person name="Labutti K."/>
            <person name="Salamov A."/>
            <person name="Andreopoulos B."/>
            <person name="Baker S."/>
            <person name="Barry K."/>
            <person name="Bills G."/>
            <person name="Bluhm B."/>
            <person name="Cannon C."/>
            <person name="Castanera R."/>
            <person name="Culley D."/>
            <person name="Daum C."/>
            <person name="Ezra D."/>
            <person name="Gonzalez J."/>
            <person name="Henrissat B."/>
            <person name="Kuo A."/>
            <person name="Liang C."/>
            <person name="Lipzen A."/>
            <person name="Lutzoni F."/>
            <person name="Magnuson J."/>
            <person name="Mondo S."/>
            <person name="Nolan M."/>
            <person name="Ohm R."/>
            <person name="Pangilinan J."/>
            <person name="Park H.-J."/>
            <person name="Ramirez L."/>
            <person name="Alfaro M."/>
            <person name="Sun H."/>
            <person name="Tritt A."/>
            <person name="Yoshinaga Y."/>
            <person name="Zwiers L.-H."/>
            <person name="Turgeon B."/>
            <person name="Goodwin S."/>
            <person name="Spatafora J."/>
            <person name="Crous P."/>
            <person name="Grigoriev I."/>
        </authorList>
    </citation>
    <scope>NUCLEOTIDE SEQUENCE</scope>
    <source>
        <strain evidence="6">CBS 122368</strain>
    </source>
</reference>
<evidence type="ECO:0000313" key="7">
    <source>
        <dbReference type="Proteomes" id="UP000800094"/>
    </source>
</evidence>
<keyword evidence="3 5" id="KW-1133">Transmembrane helix</keyword>
<dbReference type="CDD" id="cd13965">
    <property type="entry name" value="PT_UbiA_3"/>
    <property type="match status" value="1"/>
</dbReference>
<dbReference type="Pfam" id="PF01040">
    <property type="entry name" value="UbiA"/>
    <property type="match status" value="1"/>
</dbReference>
<organism evidence="6 7">
    <name type="scientific">Trematosphaeria pertusa</name>
    <dbReference type="NCBI Taxonomy" id="390896"/>
    <lineage>
        <taxon>Eukaryota</taxon>
        <taxon>Fungi</taxon>
        <taxon>Dikarya</taxon>
        <taxon>Ascomycota</taxon>
        <taxon>Pezizomycotina</taxon>
        <taxon>Dothideomycetes</taxon>
        <taxon>Pleosporomycetidae</taxon>
        <taxon>Pleosporales</taxon>
        <taxon>Massarineae</taxon>
        <taxon>Trematosphaeriaceae</taxon>
        <taxon>Trematosphaeria</taxon>
    </lineage>
</organism>
<dbReference type="AlphaFoldDB" id="A0A6A6IZJ5"/>
<evidence type="ECO:0008006" key="8">
    <source>
        <dbReference type="Google" id="ProtNLM"/>
    </source>
</evidence>
<dbReference type="PANTHER" id="PTHR42723:SF1">
    <property type="entry name" value="CHLOROPHYLL SYNTHASE, CHLOROPLASTIC"/>
    <property type="match status" value="1"/>
</dbReference>
<keyword evidence="7" id="KW-1185">Reference proteome</keyword>
<evidence type="ECO:0000313" key="6">
    <source>
        <dbReference type="EMBL" id="KAF2256021.1"/>
    </source>
</evidence>
<dbReference type="GO" id="GO:0016765">
    <property type="term" value="F:transferase activity, transferring alkyl or aryl (other than methyl) groups"/>
    <property type="evidence" value="ECO:0007669"/>
    <property type="project" value="InterPro"/>
</dbReference>
<feature type="transmembrane region" description="Helical" evidence="5">
    <location>
        <begin position="174"/>
        <end position="194"/>
    </location>
</feature>
<dbReference type="InterPro" id="IPR000537">
    <property type="entry name" value="UbiA_prenyltransferase"/>
</dbReference>
<sequence length="324" mass="35987">MSTTTKSASQSPPISLKLPLEQLLWRLQQELLATATTLGYHLYSIWLFTYSDIKTIIVPKTTFGTLCALAAPDSLNTTLGLDQSPPLRYRQPETCELLAEDRMNKPWRTMPSGRMNPAQARKLMFCLYVVAAFISWKIGGLTQCLALMALGFWYNDMGGADHSCIVRNLINGMGYISFAPGATEVAIGSSLLPYNRVGALDCPELLLFWKWVALLITVVITTAHAQDMHDQAGDSVRDRKTVPLVMGDAPARISLMVCTCLWSVVCCLFWEVGAFALVLVGSLAIVVSIRTCALRTAKADKRTFLLWNGWITSVYMLPILKHWF</sequence>
<dbReference type="PANTHER" id="PTHR42723">
    <property type="entry name" value="CHLOROPHYLL SYNTHASE"/>
    <property type="match status" value="1"/>
</dbReference>
<feature type="transmembrane region" description="Helical" evidence="5">
    <location>
        <begin position="253"/>
        <end position="283"/>
    </location>
</feature>
<feature type="transmembrane region" description="Helical" evidence="5">
    <location>
        <begin position="304"/>
        <end position="323"/>
    </location>
</feature>
<dbReference type="Proteomes" id="UP000800094">
    <property type="component" value="Unassembled WGS sequence"/>
</dbReference>
<dbReference type="RefSeq" id="XP_033691025.1">
    <property type="nucleotide sequence ID" value="XM_033832464.1"/>
</dbReference>
<dbReference type="InterPro" id="IPR044878">
    <property type="entry name" value="UbiA_sf"/>
</dbReference>
<keyword evidence="2 5" id="KW-0812">Transmembrane</keyword>
<protein>
    <recommendedName>
        <fullName evidence="8">UbiA prenyltransferase</fullName>
    </recommendedName>
</protein>
<dbReference type="GO" id="GO:0016020">
    <property type="term" value="C:membrane"/>
    <property type="evidence" value="ECO:0007669"/>
    <property type="project" value="UniProtKB-SubCell"/>
</dbReference>
<evidence type="ECO:0000256" key="3">
    <source>
        <dbReference type="ARBA" id="ARBA00022989"/>
    </source>
</evidence>
<comment type="subcellular location">
    <subcellularLocation>
        <location evidence="1">Membrane</location>
        <topology evidence="1">Multi-pass membrane protein</topology>
    </subcellularLocation>
</comment>
<dbReference type="InterPro" id="IPR050475">
    <property type="entry name" value="Prenyltransferase_related"/>
</dbReference>
<proteinExistence type="predicted"/>
<dbReference type="GeneID" id="54585794"/>
<evidence type="ECO:0000256" key="4">
    <source>
        <dbReference type="ARBA" id="ARBA00023136"/>
    </source>
</evidence>
<dbReference type="OrthoDB" id="434972at2759"/>
<dbReference type="EMBL" id="ML987189">
    <property type="protein sequence ID" value="KAF2256021.1"/>
    <property type="molecule type" value="Genomic_DNA"/>
</dbReference>
<keyword evidence="4 5" id="KW-0472">Membrane</keyword>
<feature type="transmembrane region" description="Helical" evidence="5">
    <location>
        <begin position="125"/>
        <end position="154"/>
    </location>
</feature>
<evidence type="ECO:0000256" key="5">
    <source>
        <dbReference type="SAM" id="Phobius"/>
    </source>
</evidence>